<proteinExistence type="predicted"/>
<dbReference type="RefSeq" id="WP_128979619.1">
    <property type="nucleotide sequence ID" value="NZ_PDKJ01000003.1"/>
</dbReference>
<feature type="domain" description="N-acetyltransferase" evidence="1">
    <location>
        <begin position="1"/>
        <end position="141"/>
    </location>
</feature>
<dbReference type="PROSITE" id="PS51186">
    <property type="entry name" value="GNAT"/>
    <property type="match status" value="1"/>
</dbReference>
<dbReference type="PANTHER" id="PTHR13355:SF11">
    <property type="entry name" value="GLUCOSAMINE 6-PHOSPHATE N-ACETYLTRANSFERASE"/>
    <property type="match status" value="1"/>
</dbReference>
<evidence type="ECO:0000259" key="1">
    <source>
        <dbReference type="PROSITE" id="PS51186"/>
    </source>
</evidence>
<dbReference type="GO" id="GO:0004343">
    <property type="term" value="F:glucosamine 6-phosphate N-acetyltransferase activity"/>
    <property type="evidence" value="ECO:0007669"/>
    <property type="project" value="TreeGrafter"/>
</dbReference>
<dbReference type="CDD" id="cd04301">
    <property type="entry name" value="NAT_SF"/>
    <property type="match status" value="1"/>
</dbReference>
<accession>A0A4Q0YJY0</accession>
<reference evidence="2 3" key="1">
    <citation type="submission" date="2017-10" db="EMBL/GenBank/DDBJ databases">
        <title>Genomics of the genus Arcobacter.</title>
        <authorList>
            <person name="Perez-Cataluna A."/>
            <person name="Figueras M.J."/>
        </authorList>
    </citation>
    <scope>NUCLEOTIDE SEQUENCE [LARGE SCALE GENOMIC DNA]</scope>
    <source>
        <strain evidence="2 3">CECT 8993</strain>
    </source>
</reference>
<organism evidence="2 3">
    <name type="scientific">Halarcobacter ebronensis</name>
    <dbReference type="NCBI Taxonomy" id="1462615"/>
    <lineage>
        <taxon>Bacteria</taxon>
        <taxon>Pseudomonadati</taxon>
        <taxon>Campylobacterota</taxon>
        <taxon>Epsilonproteobacteria</taxon>
        <taxon>Campylobacterales</taxon>
        <taxon>Arcobacteraceae</taxon>
        <taxon>Halarcobacter</taxon>
    </lineage>
</organism>
<dbReference type="EMBL" id="PDKJ01000003">
    <property type="protein sequence ID" value="RXJ69331.1"/>
    <property type="molecule type" value="Genomic_DNA"/>
</dbReference>
<evidence type="ECO:0000313" key="3">
    <source>
        <dbReference type="Proteomes" id="UP000290172"/>
    </source>
</evidence>
<keyword evidence="2" id="KW-0808">Transferase</keyword>
<dbReference type="Gene3D" id="3.40.630.30">
    <property type="match status" value="1"/>
</dbReference>
<dbReference type="Proteomes" id="UP000290172">
    <property type="component" value="Unassembled WGS sequence"/>
</dbReference>
<gene>
    <name evidence="2" type="ORF">CRV08_04805</name>
</gene>
<dbReference type="InterPro" id="IPR000182">
    <property type="entry name" value="GNAT_dom"/>
</dbReference>
<dbReference type="InterPro" id="IPR016181">
    <property type="entry name" value="Acyl_CoA_acyltransferase"/>
</dbReference>
<dbReference type="Pfam" id="PF13673">
    <property type="entry name" value="Acetyltransf_10"/>
    <property type="match status" value="1"/>
</dbReference>
<dbReference type="PANTHER" id="PTHR13355">
    <property type="entry name" value="GLUCOSAMINE 6-PHOSPHATE N-ACETYLTRANSFERASE"/>
    <property type="match status" value="1"/>
</dbReference>
<dbReference type="InterPro" id="IPR039143">
    <property type="entry name" value="GNPNAT1-like"/>
</dbReference>
<dbReference type="AlphaFoldDB" id="A0A4Q0YJY0"/>
<protein>
    <submittedName>
        <fullName evidence="2">GNAT family N-acetyltransferase</fullName>
    </submittedName>
</protein>
<name>A0A4Q0YJY0_9BACT</name>
<evidence type="ECO:0000313" key="2">
    <source>
        <dbReference type="EMBL" id="RXJ69331.1"/>
    </source>
</evidence>
<sequence>MQLVVGKTTDIISKSQIIRRRVFFEEQNIPLELDLDGLDEYSSHALITENGLLIATARLYSPDGKHSILARVAVVKEYRKNGIAPKVINALIAHAKESGYSTIEIHAHEYLKKYYEKFGFEFIQNVEIVGEHQLIEMQLKL</sequence>
<dbReference type="SUPFAM" id="SSF55729">
    <property type="entry name" value="Acyl-CoA N-acyltransferases (Nat)"/>
    <property type="match status" value="1"/>
</dbReference>
<comment type="caution">
    <text evidence="2">The sequence shown here is derived from an EMBL/GenBank/DDBJ whole genome shotgun (WGS) entry which is preliminary data.</text>
</comment>